<evidence type="ECO:0000256" key="6">
    <source>
        <dbReference type="ARBA" id="ARBA00023004"/>
    </source>
</evidence>
<evidence type="ECO:0000313" key="10">
    <source>
        <dbReference type="Proteomes" id="UP000182658"/>
    </source>
</evidence>
<dbReference type="InterPro" id="IPR042098">
    <property type="entry name" value="TauD-like_sf"/>
</dbReference>
<organism evidence="9 10">
    <name type="scientific">Coniochaeta ligniaria NRRL 30616</name>
    <dbReference type="NCBI Taxonomy" id="1408157"/>
    <lineage>
        <taxon>Eukaryota</taxon>
        <taxon>Fungi</taxon>
        <taxon>Dikarya</taxon>
        <taxon>Ascomycota</taxon>
        <taxon>Pezizomycotina</taxon>
        <taxon>Sordariomycetes</taxon>
        <taxon>Sordariomycetidae</taxon>
        <taxon>Coniochaetales</taxon>
        <taxon>Coniochaetaceae</taxon>
        <taxon>Coniochaeta</taxon>
    </lineage>
</organism>
<dbReference type="Gene3D" id="3.30.2020.30">
    <property type="match status" value="1"/>
</dbReference>
<evidence type="ECO:0000313" key="9">
    <source>
        <dbReference type="EMBL" id="OIW26715.1"/>
    </source>
</evidence>
<feature type="compositionally biased region" description="Low complexity" evidence="7">
    <location>
        <begin position="52"/>
        <end position="71"/>
    </location>
</feature>
<feature type="compositionally biased region" description="Polar residues" evidence="7">
    <location>
        <begin position="132"/>
        <end position="143"/>
    </location>
</feature>
<evidence type="ECO:0000259" key="8">
    <source>
        <dbReference type="Pfam" id="PF02668"/>
    </source>
</evidence>
<protein>
    <submittedName>
        <fullName evidence="9">Clavaminate synthase-like protein</fullName>
    </submittedName>
</protein>
<dbReference type="PANTHER" id="PTHR10696:SF25">
    <property type="entry name" value="OXIDOREDUCTASE AIM17-RELATED"/>
    <property type="match status" value="1"/>
</dbReference>
<proteinExistence type="inferred from homology"/>
<keyword evidence="10" id="KW-1185">Reference proteome</keyword>
<evidence type="ECO:0000256" key="2">
    <source>
        <dbReference type="ARBA" id="ARBA00008654"/>
    </source>
</evidence>
<reference evidence="9 10" key="1">
    <citation type="submission" date="2016-10" db="EMBL/GenBank/DDBJ databases">
        <title>Draft genome sequence of Coniochaeta ligniaria NRRL30616, a lignocellulolytic fungus for bioabatement of inhibitors in plant biomass hydrolysates.</title>
        <authorList>
            <consortium name="DOE Joint Genome Institute"/>
            <person name="Jimenez D.J."/>
            <person name="Hector R.E."/>
            <person name="Riley R."/>
            <person name="Sun H."/>
            <person name="Grigoriev I.V."/>
            <person name="Van Elsas J.D."/>
            <person name="Nichols N.N."/>
        </authorList>
    </citation>
    <scope>NUCLEOTIDE SEQUENCE [LARGE SCALE GENOMIC DNA]</scope>
    <source>
        <strain evidence="9 10">NRRL 30616</strain>
    </source>
</reference>
<dbReference type="PANTHER" id="PTHR10696">
    <property type="entry name" value="GAMMA-BUTYROBETAINE HYDROXYLASE-RELATED"/>
    <property type="match status" value="1"/>
</dbReference>
<dbReference type="OrthoDB" id="406634at2759"/>
<feature type="region of interest" description="Disordered" evidence="7">
    <location>
        <begin position="47"/>
        <end position="213"/>
    </location>
</feature>
<evidence type="ECO:0000256" key="3">
    <source>
        <dbReference type="ARBA" id="ARBA00022723"/>
    </source>
</evidence>
<dbReference type="EMBL" id="KV875100">
    <property type="protein sequence ID" value="OIW26715.1"/>
    <property type="molecule type" value="Genomic_DNA"/>
</dbReference>
<dbReference type="InterPro" id="IPR003819">
    <property type="entry name" value="TauD/TfdA-like"/>
</dbReference>
<feature type="compositionally biased region" description="Low complexity" evidence="7">
    <location>
        <begin position="144"/>
        <end position="200"/>
    </location>
</feature>
<dbReference type="GO" id="GO:0005739">
    <property type="term" value="C:mitochondrion"/>
    <property type="evidence" value="ECO:0007669"/>
    <property type="project" value="TreeGrafter"/>
</dbReference>
<comment type="similarity">
    <text evidence="2">Belongs to the gamma-BBH/TMLD family.</text>
</comment>
<dbReference type="InParanoid" id="A0A1J7IHH2"/>
<dbReference type="Proteomes" id="UP000182658">
    <property type="component" value="Unassembled WGS sequence"/>
</dbReference>
<accession>A0A1J7IHH2</accession>
<keyword evidence="6" id="KW-0408">Iron</keyword>
<sequence length="661" mass="73540">MLRQSLLVPLKEARGSLPRCTNLGARRACRTSAVRPILRPFPASPVSRRLYSESTSSTSSTSDAATYSNTDPASSATGVTSSTKSTTLNPSSSEEPTVALDSRICRIDNPGRGRRPSPDQSTQNADAPVDAPTTNKSSINKSATNKSSINKSATNKSSTNKSSTNKSSNNKSSTNKSSTNKSSNNKSSTNKFSTNKSTAKPAPTHKDPVSVETLAQSEQILKQRPNLWLRDVCSCEKCVDPHSGQKSFATTQLDFLPEVRSVERGDDGSLTVVWANDPASGGQDHTSVYPPTIEDGFYKILRRDLWNREIFEKDRQECRVSYHDWIAGGSEFWDAMAVLARKGLIFVHDVPQGDEQAVERIGEQIGALQETFYGRTWDVVSKPQAENVAYTNQFLGLHQDLLYYPDPPRIQLLHCLANECDGGESLFSDGVYAAATIASKRHDTFLTLASQPTAYHYNKNGNVYYAERPLVKAGQGHAAPTLVDNVWWSPPFQAQFPTDHHKMANWYLAAKQFHAEIERPEHVVEHRLQAGECVVFDNWRVLHGRREFNSAAGKRHLKGTYVDDRTYRARYDDMPPSMARQHDLWTDRPTEHWRNQQAVRYGSRSQKVLAYMDDGKTRAAHTLLSNDHRGTLTKKNMGLLKVLRGSEGHRVEEQPEASAAS</sequence>
<keyword evidence="3" id="KW-0479">Metal-binding</keyword>
<comment type="cofactor">
    <cofactor evidence="1">
        <name>Fe(2+)</name>
        <dbReference type="ChEBI" id="CHEBI:29033"/>
    </cofactor>
</comment>
<dbReference type="Gene3D" id="3.60.130.10">
    <property type="entry name" value="Clavaminate synthase-like"/>
    <property type="match status" value="1"/>
</dbReference>
<evidence type="ECO:0000256" key="1">
    <source>
        <dbReference type="ARBA" id="ARBA00001954"/>
    </source>
</evidence>
<keyword evidence="4" id="KW-0223">Dioxygenase</keyword>
<feature type="compositionally biased region" description="Polar residues" evidence="7">
    <location>
        <begin position="72"/>
        <end position="95"/>
    </location>
</feature>
<dbReference type="GO" id="GO:0051213">
    <property type="term" value="F:dioxygenase activity"/>
    <property type="evidence" value="ECO:0007669"/>
    <property type="project" value="UniProtKB-KW"/>
</dbReference>
<dbReference type="STRING" id="1408157.A0A1J7IHH2"/>
<feature type="domain" description="TauD/TfdA-like" evidence="8">
    <location>
        <begin position="317"/>
        <end position="561"/>
    </location>
</feature>
<dbReference type="GO" id="GO:0045329">
    <property type="term" value="P:carnitine biosynthetic process"/>
    <property type="evidence" value="ECO:0007669"/>
    <property type="project" value="TreeGrafter"/>
</dbReference>
<gene>
    <name evidence="9" type="ORF">CONLIGDRAFT_634947</name>
</gene>
<evidence type="ECO:0000256" key="5">
    <source>
        <dbReference type="ARBA" id="ARBA00023002"/>
    </source>
</evidence>
<evidence type="ECO:0000256" key="4">
    <source>
        <dbReference type="ARBA" id="ARBA00022964"/>
    </source>
</evidence>
<dbReference type="InterPro" id="IPR050411">
    <property type="entry name" value="AlphaKG_dependent_hydroxylases"/>
</dbReference>
<keyword evidence="5" id="KW-0560">Oxidoreductase</keyword>
<name>A0A1J7IHH2_9PEZI</name>
<evidence type="ECO:0000256" key="7">
    <source>
        <dbReference type="SAM" id="MobiDB-lite"/>
    </source>
</evidence>
<dbReference type="AlphaFoldDB" id="A0A1J7IHH2"/>
<dbReference type="Pfam" id="PF02668">
    <property type="entry name" value="TauD"/>
    <property type="match status" value="1"/>
</dbReference>
<dbReference type="SUPFAM" id="SSF51197">
    <property type="entry name" value="Clavaminate synthase-like"/>
    <property type="match status" value="1"/>
</dbReference>
<dbReference type="GO" id="GO:0046872">
    <property type="term" value="F:metal ion binding"/>
    <property type="evidence" value="ECO:0007669"/>
    <property type="project" value="UniProtKB-KW"/>
</dbReference>
<dbReference type="InterPro" id="IPR038492">
    <property type="entry name" value="GBBH-like_N_sf"/>
</dbReference>